<dbReference type="SUPFAM" id="SSF51695">
    <property type="entry name" value="PLC-like phosphodiesterases"/>
    <property type="match status" value="1"/>
</dbReference>
<dbReference type="GO" id="GO:0008081">
    <property type="term" value="F:phosphoric diester hydrolase activity"/>
    <property type="evidence" value="ECO:0007669"/>
    <property type="project" value="InterPro"/>
</dbReference>
<dbReference type="PANTHER" id="PTHR46211">
    <property type="entry name" value="GLYCEROPHOSPHORYL DIESTER PHOSPHODIESTERASE"/>
    <property type="match status" value="1"/>
</dbReference>
<sequence>MLAASVIAHRGASAVAPENTLPALAAAADAGARWVEIDAQVVADGTAVVFHDERLERCSNGRGQLITAEWPALRHLDAGSWFAPAFARTPIPRLEDALDLCRERDLGLNLELKVSPGAQLDRLAEGTLAAVSRRPLAPGQLLLSSFEPQLLARCRQAKPALPRGLICRRVPQELATLAARLELSTLHPDHRRLTARAIAAAEAVGLELYAWTVNDATRARRWLQAGVAGVITDQPAALIAAGLER</sequence>
<gene>
    <name evidence="2" type="ORF">DEM34_10265</name>
</gene>
<dbReference type="InterPro" id="IPR030395">
    <property type="entry name" value="GP_PDE_dom"/>
</dbReference>
<dbReference type="OrthoDB" id="9795622at2"/>
<dbReference type="InterPro" id="IPR017946">
    <property type="entry name" value="PLC-like_Pdiesterase_TIM-brl"/>
</dbReference>
<accession>A0A2U2N1M6</accession>
<dbReference type="RefSeq" id="WP_109678722.1">
    <property type="nucleotide sequence ID" value="NZ_CP086615.1"/>
</dbReference>
<dbReference type="Proteomes" id="UP000245474">
    <property type="component" value="Unassembled WGS sequence"/>
</dbReference>
<dbReference type="GO" id="GO:0006629">
    <property type="term" value="P:lipid metabolic process"/>
    <property type="evidence" value="ECO:0007669"/>
    <property type="project" value="InterPro"/>
</dbReference>
<evidence type="ECO:0000313" key="3">
    <source>
        <dbReference type="Proteomes" id="UP000245474"/>
    </source>
</evidence>
<dbReference type="Gene3D" id="3.20.20.190">
    <property type="entry name" value="Phosphatidylinositol (PI) phosphodiesterase"/>
    <property type="match status" value="1"/>
</dbReference>
<dbReference type="EMBL" id="QFFI01000014">
    <property type="protein sequence ID" value="PWG62973.1"/>
    <property type="molecule type" value="Genomic_DNA"/>
</dbReference>
<dbReference type="AlphaFoldDB" id="A0A2U2N1M6"/>
<dbReference type="PANTHER" id="PTHR46211:SF1">
    <property type="entry name" value="GLYCEROPHOSPHODIESTER PHOSPHODIESTERASE, CYTOPLASMIC"/>
    <property type="match status" value="1"/>
</dbReference>
<feature type="domain" description="GP-PDE" evidence="1">
    <location>
        <begin position="4"/>
        <end position="242"/>
    </location>
</feature>
<keyword evidence="3" id="KW-1185">Reference proteome</keyword>
<protein>
    <submittedName>
        <fullName evidence="2">Glycerophosphoryl diester phosphodiesterase</fullName>
    </submittedName>
</protein>
<reference evidence="2 3" key="1">
    <citation type="submission" date="2018-05" db="EMBL/GenBank/DDBJ databases">
        <title>Spiribacter halobius sp. nov., a moderately halophilic bacterium isolated from marine solar saltern.</title>
        <authorList>
            <person name="Zheng W.-S."/>
            <person name="Lu D.-C."/>
            <person name="Du Z.-J."/>
        </authorList>
    </citation>
    <scope>NUCLEOTIDE SEQUENCE [LARGE SCALE GENOMIC DNA]</scope>
    <source>
        <strain evidence="2 3">E85</strain>
    </source>
</reference>
<dbReference type="PROSITE" id="PS51704">
    <property type="entry name" value="GP_PDE"/>
    <property type="match status" value="1"/>
</dbReference>
<dbReference type="Pfam" id="PF03009">
    <property type="entry name" value="GDPD"/>
    <property type="match status" value="1"/>
</dbReference>
<comment type="caution">
    <text evidence="2">The sequence shown here is derived from an EMBL/GenBank/DDBJ whole genome shotgun (WGS) entry which is preliminary data.</text>
</comment>
<name>A0A2U2N1M6_9GAMM</name>
<evidence type="ECO:0000259" key="1">
    <source>
        <dbReference type="PROSITE" id="PS51704"/>
    </source>
</evidence>
<proteinExistence type="predicted"/>
<evidence type="ECO:0000313" key="2">
    <source>
        <dbReference type="EMBL" id="PWG62973.1"/>
    </source>
</evidence>
<organism evidence="2 3">
    <name type="scientific">Sediminicurvatus halobius</name>
    <dbReference type="NCBI Taxonomy" id="2182432"/>
    <lineage>
        <taxon>Bacteria</taxon>
        <taxon>Pseudomonadati</taxon>
        <taxon>Pseudomonadota</taxon>
        <taxon>Gammaproteobacteria</taxon>
        <taxon>Chromatiales</taxon>
        <taxon>Ectothiorhodospiraceae</taxon>
        <taxon>Sediminicurvatus</taxon>
    </lineage>
</organism>